<feature type="compositionally biased region" description="Basic and acidic residues" evidence="1">
    <location>
        <begin position="42"/>
        <end position="53"/>
    </location>
</feature>
<evidence type="ECO:0000259" key="2">
    <source>
        <dbReference type="Pfam" id="PF02538"/>
    </source>
</evidence>
<comment type="caution">
    <text evidence="3">The sequence shown here is derived from an EMBL/GenBank/DDBJ whole genome shotgun (WGS) entry which is preliminary data.</text>
</comment>
<dbReference type="InterPro" id="IPR003692">
    <property type="entry name" value="Hydantoinase_B"/>
</dbReference>
<reference evidence="3 4" key="1">
    <citation type="journal article" date="2025" name="Microbiol. Resour. Announc.">
        <title>Draft genome sequences for Neonectria magnoliae and Neonectria punicea, canker pathogens of Liriodendron tulipifera and Acer saccharum in West Virginia.</title>
        <authorList>
            <person name="Petronek H.M."/>
            <person name="Kasson M.T."/>
            <person name="Metheny A.M."/>
            <person name="Stauder C.M."/>
            <person name="Lovett B."/>
            <person name="Lynch S.C."/>
            <person name="Garnas J.R."/>
            <person name="Kasson L.R."/>
            <person name="Stajich J.E."/>
        </authorList>
    </citation>
    <scope>NUCLEOTIDE SEQUENCE [LARGE SCALE GENOMIC DNA]</scope>
    <source>
        <strain evidence="3 4">NRRL 64651</strain>
    </source>
</reference>
<evidence type="ECO:0000313" key="4">
    <source>
        <dbReference type="Proteomes" id="UP001498421"/>
    </source>
</evidence>
<organism evidence="3 4">
    <name type="scientific">Neonectria magnoliae</name>
    <dbReference type="NCBI Taxonomy" id="2732573"/>
    <lineage>
        <taxon>Eukaryota</taxon>
        <taxon>Fungi</taxon>
        <taxon>Dikarya</taxon>
        <taxon>Ascomycota</taxon>
        <taxon>Pezizomycotina</taxon>
        <taxon>Sordariomycetes</taxon>
        <taxon>Hypocreomycetidae</taxon>
        <taxon>Hypocreales</taxon>
        <taxon>Nectriaceae</taxon>
        <taxon>Neonectria</taxon>
    </lineage>
</organism>
<evidence type="ECO:0000313" key="3">
    <source>
        <dbReference type="EMBL" id="KAK7431657.1"/>
    </source>
</evidence>
<dbReference type="Proteomes" id="UP001498421">
    <property type="component" value="Unassembled WGS sequence"/>
</dbReference>
<dbReference type="EMBL" id="JAZAVK010000010">
    <property type="protein sequence ID" value="KAK7431657.1"/>
    <property type="molecule type" value="Genomic_DNA"/>
</dbReference>
<sequence>MANTRTTDAEVLERRYPILVREFSIRKGSSGKGNFNSLSASSRRDASTSHTEWRAASPVNGEQITGLSATEMGLTLGSISGREVRSIRNWAIALLCILLEVALGDSQMMRMSLTLGIKPPSSSHEPMEAPMLFSPLN</sequence>
<accession>A0ABR1IFW5</accession>
<keyword evidence="4" id="KW-1185">Reference proteome</keyword>
<gene>
    <name evidence="3" type="ORF">QQZ08_001876</name>
</gene>
<protein>
    <recommendedName>
        <fullName evidence="2">Hydantoinase B/oxoprolinase domain-containing protein</fullName>
    </recommendedName>
</protein>
<feature type="region of interest" description="Disordered" evidence="1">
    <location>
        <begin position="34"/>
        <end position="58"/>
    </location>
</feature>
<proteinExistence type="predicted"/>
<dbReference type="Pfam" id="PF02538">
    <property type="entry name" value="Hydantoinase_B"/>
    <property type="match status" value="1"/>
</dbReference>
<name>A0ABR1IFW5_9HYPO</name>
<evidence type="ECO:0000256" key="1">
    <source>
        <dbReference type="SAM" id="MobiDB-lite"/>
    </source>
</evidence>
<feature type="domain" description="Hydantoinase B/oxoprolinase" evidence="2">
    <location>
        <begin position="1"/>
        <end position="36"/>
    </location>
</feature>